<comment type="caution">
    <text evidence="1">The sequence shown here is derived from an EMBL/GenBank/DDBJ whole genome shotgun (WGS) entry which is preliminary data.</text>
</comment>
<gene>
    <name evidence="1" type="ORF">ACOLOM_LOCUS5184</name>
</gene>
<organism evidence="1 2">
    <name type="scientific">Acaulospora colombiana</name>
    <dbReference type="NCBI Taxonomy" id="27376"/>
    <lineage>
        <taxon>Eukaryota</taxon>
        <taxon>Fungi</taxon>
        <taxon>Fungi incertae sedis</taxon>
        <taxon>Mucoromycota</taxon>
        <taxon>Glomeromycotina</taxon>
        <taxon>Glomeromycetes</taxon>
        <taxon>Diversisporales</taxon>
        <taxon>Acaulosporaceae</taxon>
        <taxon>Acaulospora</taxon>
    </lineage>
</organism>
<proteinExistence type="predicted"/>
<evidence type="ECO:0000313" key="2">
    <source>
        <dbReference type="Proteomes" id="UP000789525"/>
    </source>
</evidence>
<dbReference type="Proteomes" id="UP000789525">
    <property type="component" value="Unassembled WGS sequence"/>
</dbReference>
<dbReference type="EMBL" id="CAJVPT010009246">
    <property type="protein sequence ID" value="CAG8559737.1"/>
    <property type="molecule type" value="Genomic_DNA"/>
</dbReference>
<accession>A0ACA9LYP7</accession>
<keyword evidence="2" id="KW-1185">Reference proteome</keyword>
<reference evidence="1" key="1">
    <citation type="submission" date="2021-06" db="EMBL/GenBank/DDBJ databases">
        <authorList>
            <person name="Kallberg Y."/>
            <person name="Tangrot J."/>
            <person name="Rosling A."/>
        </authorList>
    </citation>
    <scope>NUCLEOTIDE SEQUENCE</scope>
    <source>
        <strain evidence="1">CL356</strain>
    </source>
</reference>
<name>A0ACA9LYP7_9GLOM</name>
<evidence type="ECO:0000313" key="1">
    <source>
        <dbReference type="EMBL" id="CAG8559737.1"/>
    </source>
</evidence>
<sequence>MSFQTNSESMFRYPEQMQHDEILTEQDQKYISDFFDTLATDEPPSHMMDITQHSASNIPFPANNSYLHSNYQQIHAHNNFAQQYPQTHQISSLSNGGMNVGKGKSTNSHTSALYVKTEPINISNRRQQSPSPSRLSSMQKQPLKRTPSRRKSIKNSNELSVTSTETKSDEGNNSSSTTHQSTSFTSGINDEPSTPGSPKIMSTSDSNNAQSSTPTSNRGGRGKKGNHELLTEAEKKANHIASEQKRRQNIRLGFDQLVEIVPTLSQCHRSEALILQKCNIMLFLEE</sequence>
<protein>
    <submittedName>
        <fullName evidence="1">9302_t:CDS:1</fullName>
    </submittedName>
</protein>